<keyword evidence="2" id="KW-1185">Reference proteome</keyword>
<accession>A0ABT7QZ32</accession>
<sequence>MKKIVFMLVFITTQHFSETVSHCKEMEMMWLTYGDMAAKAFMEEKDITKATKLQKLAVETAENMLKVCPDDYWLKDHTDQNKTVQFWKDDMQLYIDKTNAMIKKHDGI</sequence>
<gene>
    <name evidence="1" type="ORF">PGH07_07895</name>
</gene>
<dbReference type="Proteomes" id="UP001169069">
    <property type="component" value="Unassembled WGS sequence"/>
</dbReference>
<organism evidence="1 2">
    <name type="scientific">Sulfurovum zhangzhouensis</name>
    <dbReference type="NCBI Taxonomy" id="3019067"/>
    <lineage>
        <taxon>Bacteria</taxon>
        <taxon>Pseudomonadati</taxon>
        <taxon>Campylobacterota</taxon>
        <taxon>Epsilonproteobacteria</taxon>
        <taxon>Campylobacterales</taxon>
        <taxon>Sulfurovaceae</taxon>
        <taxon>Sulfurovum</taxon>
    </lineage>
</organism>
<dbReference type="RefSeq" id="WP_289413847.1">
    <property type="nucleotide sequence ID" value="NZ_JAQIBD010000002.1"/>
</dbReference>
<proteinExistence type="predicted"/>
<evidence type="ECO:0000313" key="1">
    <source>
        <dbReference type="EMBL" id="MDM5272099.1"/>
    </source>
</evidence>
<dbReference type="EMBL" id="JAQIBD010000002">
    <property type="protein sequence ID" value="MDM5272099.1"/>
    <property type="molecule type" value="Genomic_DNA"/>
</dbReference>
<name>A0ABT7QZ32_9BACT</name>
<evidence type="ECO:0000313" key="2">
    <source>
        <dbReference type="Proteomes" id="UP001169069"/>
    </source>
</evidence>
<comment type="caution">
    <text evidence="1">The sequence shown here is derived from an EMBL/GenBank/DDBJ whole genome shotgun (WGS) entry which is preliminary data.</text>
</comment>
<reference evidence="1" key="1">
    <citation type="submission" date="2023-01" db="EMBL/GenBank/DDBJ databases">
        <title>Sulfurovum sp. zt1-1 genome assembly.</title>
        <authorList>
            <person name="Wang J."/>
        </authorList>
    </citation>
    <scope>NUCLEOTIDE SEQUENCE</scope>
    <source>
        <strain evidence="1">Zt1-1</strain>
    </source>
</reference>
<protein>
    <submittedName>
        <fullName evidence="1">Uncharacterized protein</fullName>
    </submittedName>
</protein>